<dbReference type="GO" id="GO:0016491">
    <property type="term" value="F:oxidoreductase activity"/>
    <property type="evidence" value="ECO:0007669"/>
    <property type="project" value="UniProtKB-KW"/>
</dbReference>
<organism evidence="5 6">
    <name type="scientific">Rhipicephalus sanguineus</name>
    <name type="common">Brown dog tick</name>
    <name type="synonym">Ixodes sanguineus</name>
    <dbReference type="NCBI Taxonomy" id="34632"/>
    <lineage>
        <taxon>Eukaryota</taxon>
        <taxon>Metazoa</taxon>
        <taxon>Ecdysozoa</taxon>
        <taxon>Arthropoda</taxon>
        <taxon>Chelicerata</taxon>
        <taxon>Arachnida</taxon>
        <taxon>Acari</taxon>
        <taxon>Parasitiformes</taxon>
        <taxon>Ixodida</taxon>
        <taxon>Ixodoidea</taxon>
        <taxon>Ixodidae</taxon>
        <taxon>Rhipicephalinae</taxon>
        <taxon>Rhipicephalus</taxon>
        <taxon>Rhipicephalus</taxon>
    </lineage>
</organism>
<dbReference type="Pfam" id="PF01070">
    <property type="entry name" value="FMN_dh"/>
    <property type="match status" value="2"/>
</dbReference>
<dbReference type="InterPro" id="IPR037396">
    <property type="entry name" value="FMN_HAD"/>
</dbReference>
<protein>
    <recommendedName>
        <fullName evidence="4">FMN hydroxy acid dehydrogenase domain-containing protein</fullName>
    </recommendedName>
</protein>
<feature type="compositionally biased region" description="Polar residues" evidence="3">
    <location>
        <begin position="196"/>
        <end position="205"/>
    </location>
</feature>
<evidence type="ECO:0000256" key="3">
    <source>
        <dbReference type="SAM" id="MobiDB-lite"/>
    </source>
</evidence>
<dbReference type="EMBL" id="JABSTV010001246">
    <property type="protein sequence ID" value="KAH7975871.1"/>
    <property type="molecule type" value="Genomic_DNA"/>
</dbReference>
<feature type="domain" description="FMN hydroxy acid dehydrogenase" evidence="4">
    <location>
        <begin position="335"/>
        <end position="578"/>
    </location>
</feature>
<evidence type="ECO:0000313" key="6">
    <source>
        <dbReference type="Proteomes" id="UP000821837"/>
    </source>
</evidence>
<sequence length="641" mass="69350">MALKQRLMEQERAAAREKAEQQKKLLEQEMKVLELKLRLQESVASPQAAQNVNSATTNASVASNVCSPHTLIPAFNDKKDDLDAKGHRAAECWSRTKGNYRDQGRTGDKLRLRREKFATGGEGTREASCVVSVDKEEGTTDHGGYVVLQDGETIPIVNATTPFFSGEVRAKCMQDPLYDVVLGNIKGAVTLDTSTSAENGATTVGTEDDENPVDAPQHSNDVTEQEVPCSSDDGKEGEVRKGGVKLNLHNSDDSLHESVAAKDCELVAATGGTKLSDAPLPVLASSVASIDSNTLRRYQKEDVSLNRCFSAVGKKLIAKSHETEFFLKDGILFPAQDARTVMILSSFSTVPLEDVRAAAPGCLLWQQTYIFRDRTVTKSLVERATARGFSAIVVTADSPVYGDRVQRHAYAYNLPQGLSFANVAASLPNGLTGRETRDEFSSVLDALPSATWNDIEWLCRLSNLPVVVKGVLTVAAVGDKMEVYLDSGVRTGADVVKALALGARAVFVGRPVLWGLAYDCNEVEYRDVVTAGAMALFTMADIQNMAEAKLEEGTRTYISLGAGHEQTLRENTEAFRRILFRPRIFGYVESVNTSTTILGRAVSFPVGLAPSAAHKMEHPDGEIGSAKGKALCRSPMLSPTE</sequence>
<accession>A0A9D4QCR1</accession>
<feature type="region of interest" description="Disordered" evidence="3">
    <location>
        <begin position="196"/>
        <end position="239"/>
    </location>
</feature>
<dbReference type="PROSITE" id="PS51349">
    <property type="entry name" value="FMN_HYDROXY_ACID_DH_2"/>
    <property type="match status" value="1"/>
</dbReference>
<dbReference type="VEuPathDB" id="VectorBase:RSAN_028908"/>
<dbReference type="AlphaFoldDB" id="A0A9D4QCR1"/>
<dbReference type="PANTHER" id="PTHR10578:SF149">
    <property type="entry name" value="2-HYDROXYACID OXIDASE 2"/>
    <property type="match status" value="1"/>
</dbReference>
<dbReference type="SUPFAM" id="SSF51395">
    <property type="entry name" value="FMN-linked oxidoreductases"/>
    <property type="match status" value="2"/>
</dbReference>
<feature type="region of interest" description="Disordered" evidence="3">
    <location>
        <begin position="1"/>
        <end position="21"/>
    </location>
</feature>
<comment type="caution">
    <text evidence="5">The sequence shown here is derived from an EMBL/GenBank/DDBJ whole genome shotgun (WGS) entry which is preliminary data.</text>
</comment>
<proteinExistence type="predicted"/>
<evidence type="ECO:0000256" key="2">
    <source>
        <dbReference type="ARBA" id="ARBA00023002"/>
    </source>
</evidence>
<dbReference type="Gene3D" id="3.20.20.70">
    <property type="entry name" value="Aldolase class I"/>
    <property type="match status" value="3"/>
</dbReference>
<reference evidence="5" key="2">
    <citation type="submission" date="2021-09" db="EMBL/GenBank/DDBJ databases">
        <authorList>
            <person name="Jia N."/>
            <person name="Wang J."/>
            <person name="Shi W."/>
            <person name="Du L."/>
            <person name="Sun Y."/>
            <person name="Zhan W."/>
            <person name="Jiang J."/>
            <person name="Wang Q."/>
            <person name="Zhang B."/>
            <person name="Ji P."/>
            <person name="Sakyi L.B."/>
            <person name="Cui X."/>
            <person name="Yuan T."/>
            <person name="Jiang B."/>
            <person name="Yang W."/>
            <person name="Lam T.T.-Y."/>
            <person name="Chang Q."/>
            <person name="Ding S."/>
            <person name="Wang X."/>
            <person name="Zhu J."/>
            <person name="Ruan X."/>
            <person name="Zhao L."/>
            <person name="Wei J."/>
            <person name="Que T."/>
            <person name="Du C."/>
            <person name="Cheng J."/>
            <person name="Dai P."/>
            <person name="Han X."/>
            <person name="Huang E."/>
            <person name="Gao Y."/>
            <person name="Liu J."/>
            <person name="Shao H."/>
            <person name="Ye R."/>
            <person name="Li L."/>
            <person name="Wei W."/>
            <person name="Wang X."/>
            <person name="Wang C."/>
            <person name="Huo Q."/>
            <person name="Li W."/>
            <person name="Guo W."/>
            <person name="Chen H."/>
            <person name="Chen S."/>
            <person name="Zhou L."/>
            <person name="Zhou L."/>
            <person name="Ni X."/>
            <person name="Tian J."/>
            <person name="Zhou Y."/>
            <person name="Sheng Y."/>
            <person name="Liu T."/>
            <person name="Pan Y."/>
            <person name="Xia L."/>
            <person name="Li J."/>
            <person name="Zhao F."/>
            <person name="Cao W."/>
        </authorList>
    </citation>
    <scope>NUCLEOTIDE SEQUENCE</scope>
    <source>
        <strain evidence="5">Rsan-2018</strain>
        <tissue evidence="5">Larvae</tissue>
    </source>
</reference>
<evidence type="ECO:0000259" key="4">
    <source>
        <dbReference type="PROSITE" id="PS51349"/>
    </source>
</evidence>
<evidence type="ECO:0000313" key="5">
    <source>
        <dbReference type="EMBL" id="KAH7975871.1"/>
    </source>
</evidence>
<dbReference type="Proteomes" id="UP000821837">
    <property type="component" value="Chromosome 10"/>
</dbReference>
<dbReference type="VEuPathDB" id="VectorBase:RSAN_053613"/>
<name>A0A9D4QCR1_RHISA</name>
<feature type="region of interest" description="Disordered" evidence="3">
    <location>
        <begin position="617"/>
        <end position="641"/>
    </location>
</feature>
<dbReference type="InterPro" id="IPR013785">
    <property type="entry name" value="Aldolase_TIM"/>
</dbReference>
<reference evidence="5" key="1">
    <citation type="journal article" date="2020" name="Cell">
        <title>Large-Scale Comparative Analyses of Tick Genomes Elucidate Their Genetic Diversity and Vector Capacities.</title>
        <authorList>
            <consortium name="Tick Genome and Microbiome Consortium (TIGMIC)"/>
            <person name="Jia N."/>
            <person name="Wang J."/>
            <person name="Shi W."/>
            <person name="Du L."/>
            <person name="Sun Y."/>
            <person name="Zhan W."/>
            <person name="Jiang J.F."/>
            <person name="Wang Q."/>
            <person name="Zhang B."/>
            <person name="Ji P."/>
            <person name="Bell-Sakyi L."/>
            <person name="Cui X.M."/>
            <person name="Yuan T.T."/>
            <person name="Jiang B.G."/>
            <person name="Yang W.F."/>
            <person name="Lam T.T."/>
            <person name="Chang Q.C."/>
            <person name="Ding S.J."/>
            <person name="Wang X.J."/>
            <person name="Zhu J.G."/>
            <person name="Ruan X.D."/>
            <person name="Zhao L."/>
            <person name="Wei J.T."/>
            <person name="Ye R.Z."/>
            <person name="Que T.C."/>
            <person name="Du C.H."/>
            <person name="Zhou Y.H."/>
            <person name="Cheng J.X."/>
            <person name="Dai P.F."/>
            <person name="Guo W.B."/>
            <person name="Han X.H."/>
            <person name="Huang E.J."/>
            <person name="Li L.F."/>
            <person name="Wei W."/>
            <person name="Gao Y.C."/>
            <person name="Liu J.Z."/>
            <person name="Shao H.Z."/>
            <person name="Wang X."/>
            <person name="Wang C.C."/>
            <person name="Yang T.C."/>
            <person name="Huo Q.B."/>
            <person name="Li W."/>
            <person name="Chen H.Y."/>
            <person name="Chen S.E."/>
            <person name="Zhou L.G."/>
            <person name="Ni X.B."/>
            <person name="Tian J.H."/>
            <person name="Sheng Y."/>
            <person name="Liu T."/>
            <person name="Pan Y.S."/>
            <person name="Xia L.Y."/>
            <person name="Li J."/>
            <person name="Zhao F."/>
            <person name="Cao W.C."/>
        </authorList>
    </citation>
    <scope>NUCLEOTIDE SEQUENCE</scope>
    <source>
        <strain evidence="5">Rsan-2018</strain>
    </source>
</reference>
<dbReference type="VEuPathDB" id="VectorBase:RSAN_050305"/>
<dbReference type="InterPro" id="IPR000262">
    <property type="entry name" value="FMN-dep_DH"/>
</dbReference>
<dbReference type="PANTHER" id="PTHR10578">
    <property type="entry name" value="S -2-HYDROXY-ACID OXIDASE-RELATED"/>
    <property type="match status" value="1"/>
</dbReference>
<keyword evidence="6" id="KW-1185">Reference proteome</keyword>
<gene>
    <name evidence="5" type="ORF">HPB52_006603</name>
</gene>
<comment type="cofactor">
    <cofactor evidence="1">
        <name>FMN</name>
        <dbReference type="ChEBI" id="CHEBI:58210"/>
    </cofactor>
</comment>
<keyword evidence="2" id="KW-0560">Oxidoreductase</keyword>
<evidence type="ECO:0000256" key="1">
    <source>
        <dbReference type="ARBA" id="ARBA00001917"/>
    </source>
</evidence>
<dbReference type="VEuPathDB" id="VectorBase:RSAN_027651"/>